<organism evidence="1 2">
    <name type="scientific">Kaistia geumhonensis</name>
    <dbReference type="NCBI Taxonomy" id="410839"/>
    <lineage>
        <taxon>Bacteria</taxon>
        <taxon>Pseudomonadati</taxon>
        <taxon>Pseudomonadota</taxon>
        <taxon>Alphaproteobacteria</taxon>
        <taxon>Hyphomicrobiales</taxon>
        <taxon>Kaistiaceae</taxon>
        <taxon>Kaistia</taxon>
    </lineage>
</organism>
<evidence type="ECO:0000313" key="2">
    <source>
        <dbReference type="Proteomes" id="UP001223743"/>
    </source>
</evidence>
<accession>A0ABU0MB93</accession>
<reference evidence="1 2" key="1">
    <citation type="submission" date="2023-07" db="EMBL/GenBank/DDBJ databases">
        <title>Genomic Encyclopedia of Type Strains, Phase IV (KMG-IV): sequencing the most valuable type-strain genomes for metagenomic binning, comparative biology and taxonomic classification.</title>
        <authorList>
            <person name="Goeker M."/>
        </authorList>
    </citation>
    <scope>NUCLEOTIDE SEQUENCE [LARGE SCALE GENOMIC DNA]</scope>
    <source>
        <strain evidence="1 2">B1-1</strain>
    </source>
</reference>
<comment type="caution">
    <text evidence="1">The sequence shown here is derived from an EMBL/GenBank/DDBJ whole genome shotgun (WGS) entry which is preliminary data.</text>
</comment>
<sequence length="44" mass="4875">MLASAARAGCGLFFSEDLARGRVVDDMRILELFRSDTNLDTLLN</sequence>
<protein>
    <submittedName>
        <fullName evidence="1">Nucleic acid-binding protein</fullName>
    </submittedName>
</protein>
<name>A0ABU0MB93_9HYPH</name>
<dbReference type="RefSeq" id="WP_266283660.1">
    <property type="nucleotide sequence ID" value="NZ_JAPKNF010000003.1"/>
</dbReference>
<proteinExistence type="predicted"/>
<dbReference type="EMBL" id="JAUSWJ010000001">
    <property type="protein sequence ID" value="MDQ0518219.1"/>
    <property type="molecule type" value="Genomic_DNA"/>
</dbReference>
<keyword evidence="2" id="KW-1185">Reference proteome</keyword>
<evidence type="ECO:0000313" key="1">
    <source>
        <dbReference type="EMBL" id="MDQ0518219.1"/>
    </source>
</evidence>
<gene>
    <name evidence="1" type="ORF">QO015_003832</name>
</gene>
<dbReference type="Proteomes" id="UP001223743">
    <property type="component" value="Unassembled WGS sequence"/>
</dbReference>